<accession>A0A0E9PND8</accession>
<evidence type="ECO:0000313" key="1">
    <source>
        <dbReference type="EMBL" id="JAH06166.1"/>
    </source>
</evidence>
<sequence>MYFEIDLFWQRCFTSLEKRNCDITRETNSYTIHLIGTDRFIC</sequence>
<reference evidence="1" key="1">
    <citation type="submission" date="2014-11" db="EMBL/GenBank/DDBJ databases">
        <authorList>
            <person name="Amaro Gonzalez C."/>
        </authorList>
    </citation>
    <scope>NUCLEOTIDE SEQUENCE</scope>
</reference>
<name>A0A0E9PND8_ANGAN</name>
<proteinExistence type="predicted"/>
<reference evidence="1" key="2">
    <citation type="journal article" date="2015" name="Fish Shellfish Immunol.">
        <title>Early steps in the European eel (Anguilla anguilla)-Vibrio vulnificus interaction in the gills: Role of the RtxA13 toxin.</title>
        <authorList>
            <person name="Callol A."/>
            <person name="Pajuelo D."/>
            <person name="Ebbesson L."/>
            <person name="Teles M."/>
            <person name="MacKenzie S."/>
            <person name="Amaro C."/>
        </authorList>
    </citation>
    <scope>NUCLEOTIDE SEQUENCE</scope>
</reference>
<dbReference type="AlphaFoldDB" id="A0A0E9PND8"/>
<protein>
    <submittedName>
        <fullName evidence="1">Uncharacterized protein</fullName>
    </submittedName>
</protein>
<dbReference type="EMBL" id="GBXM01102411">
    <property type="protein sequence ID" value="JAH06166.1"/>
    <property type="molecule type" value="Transcribed_RNA"/>
</dbReference>
<organism evidence="1">
    <name type="scientific">Anguilla anguilla</name>
    <name type="common">European freshwater eel</name>
    <name type="synonym">Muraena anguilla</name>
    <dbReference type="NCBI Taxonomy" id="7936"/>
    <lineage>
        <taxon>Eukaryota</taxon>
        <taxon>Metazoa</taxon>
        <taxon>Chordata</taxon>
        <taxon>Craniata</taxon>
        <taxon>Vertebrata</taxon>
        <taxon>Euteleostomi</taxon>
        <taxon>Actinopterygii</taxon>
        <taxon>Neopterygii</taxon>
        <taxon>Teleostei</taxon>
        <taxon>Anguilliformes</taxon>
        <taxon>Anguillidae</taxon>
        <taxon>Anguilla</taxon>
    </lineage>
</organism>